<dbReference type="InParanoid" id="G5C7N4"/>
<dbReference type="SUPFAM" id="SSF81321">
    <property type="entry name" value="Family A G protein-coupled receptor-like"/>
    <property type="match status" value="1"/>
</dbReference>
<dbReference type="Proteomes" id="UP000006813">
    <property type="component" value="Unassembled WGS sequence"/>
</dbReference>
<keyword evidence="4" id="KW-0716">Sensory transduction</keyword>
<feature type="transmembrane region" description="Helical" evidence="13">
    <location>
        <begin position="364"/>
        <end position="384"/>
    </location>
</feature>
<comment type="similarity">
    <text evidence="2 12">Belongs to the G-protein coupled receptor 1 family.</text>
</comment>
<keyword evidence="11 12" id="KW-0807">Transducer</keyword>
<dbReference type="AlphaFoldDB" id="G5C7N4"/>
<dbReference type="Gene3D" id="1.20.1070.10">
    <property type="entry name" value="Rhodopsin 7-helix transmembrane proteins"/>
    <property type="match status" value="1"/>
</dbReference>
<comment type="subcellular location">
    <subcellularLocation>
        <location evidence="1">Cell membrane</location>
        <topology evidence="1">Multi-pass membrane protein</topology>
    </subcellularLocation>
</comment>
<evidence type="ECO:0000313" key="16">
    <source>
        <dbReference type="Proteomes" id="UP000006813"/>
    </source>
</evidence>
<evidence type="ECO:0000256" key="7">
    <source>
        <dbReference type="ARBA" id="ARBA00022989"/>
    </source>
</evidence>
<dbReference type="Pfam" id="PF13853">
    <property type="entry name" value="7tm_4"/>
    <property type="match status" value="1"/>
</dbReference>
<organism evidence="15 16">
    <name type="scientific">Heterocephalus glaber</name>
    <name type="common">Naked mole rat</name>
    <dbReference type="NCBI Taxonomy" id="10181"/>
    <lineage>
        <taxon>Eukaryota</taxon>
        <taxon>Metazoa</taxon>
        <taxon>Chordata</taxon>
        <taxon>Craniata</taxon>
        <taxon>Vertebrata</taxon>
        <taxon>Euteleostomi</taxon>
        <taxon>Mammalia</taxon>
        <taxon>Eutheria</taxon>
        <taxon>Euarchontoglires</taxon>
        <taxon>Glires</taxon>
        <taxon>Rodentia</taxon>
        <taxon>Hystricomorpha</taxon>
        <taxon>Bathyergidae</taxon>
        <taxon>Heterocephalus</taxon>
    </lineage>
</organism>
<dbReference type="InterPro" id="IPR017452">
    <property type="entry name" value="GPCR_Rhodpsn_7TM"/>
</dbReference>
<feature type="domain" description="G-protein coupled receptors family 1 profile" evidence="14">
    <location>
        <begin position="133"/>
        <end position="382"/>
    </location>
</feature>
<dbReference type="STRING" id="10181.G5C7N4"/>
<dbReference type="GO" id="GO:0004984">
    <property type="term" value="F:olfactory receptor activity"/>
    <property type="evidence" value="ECO:0007669"/>
    <property type="project" value="InterPro"/>
</dbReference>
<dbReference type="OMA" id="AYMRPWA"/>
<feature type="transmembrane region" description="Helical" evidence="13">
    <location>
        <begin position="119"/>
        <end position="142"/>
    </location>
</feature>
<evidence type="ECO:0000256" key="8">
    <source>
        <dbReference type="ARBA" id="ARBA00023040"/>
    </source>
</evidence>
<dbReference type="GO" id="GO:0004930">
    <property type="term" value="F:G protein-coupled receptor activity"/>
    <property type="evidence" value="ECO:0007669"/>
    <property type="project" value="UniProtKB-KW"/>
</dbReference>
<dbReference type="eggNOG" id="ENOG502SIWR">
    <property type="taxonomic scope" value="Eukaryota"/>
</dbReference>
<evidence type="ECO:0000256" key="12">
    <source>
        <dbReference type="RuleBase" id="RU000688"/>
    </source>
</evidence>
<feature type="transmembrane region" description="Helical" evidence="13">
    <location>
        <begin position="292"/>
        <end position="321"/>
    </location>
</feature>
<evidence type="ECO:0000256" key="3">
    <source>
        <dbReference type="ARBA" id="ARBA00022475"/>
    </source>
</evidence>
<evidence type="ECO:0000256" key="4">
    <source>
        <dbReference type="ARBA" id="ARBA00022606"/>
    </source>
</evidence>
<keyword evidence="6" id="KW-0552">Olfaction</keyword>
<keyword evidence="9 13" id="KW-0472">Membrane</keyword>
<keyword evidence="5 12" id="KW-0812">Transmembrane</keyword>
<evidence type="ECO:0000256" key="6">
    <source>
        <dbReference type="ARBA" id="ARBA00022725"/>
    </source>
</evidence>
<dbReference type="FunFam" id="1.20.1070.10:FF:000001">
    <property type="entry name" value="Olfactory receptor"/>
    <property type="match status" value="1"/>
</dbReference>
<evidence type="ECO:0000256" key="5">
    <source>
        <dbReference type="ARBA" id="ARBA00022692"/>
    </source>
</evidence>
<dbReference type="PRINTS" id="PR00245">
    <property type="entry name" value="OLFACTORYR"/>
</dbReference>
<dbReference type="CDD" id="cd15225">
    <property type="entry name" value="7tmA_OR10A-like"/>
    <property type="match status" value="1"/>
</dbReference>
<feature type="transmembrane region" description="Helical" evidence="13">
    <location>
        <begin position="233"/>
        <end position="260"/>
    </location>
</feature>
<evidence type="ECO:0000256" key="10">
    <source>
        <dbReference type="ARBA" id="ARBA00023170"/>
    </source>
</evidence>
<proteinExistence type="inferred from homology"/>
<reference evidence="15 16" key="1">
    <citation type="journal article" date="2011" name="Nature">
        <title>Genome sequencing reveals insights into physiology and longevity of the naked mole rat.</title>
        <authorList>
            <person name="Kim E.B."/>
            <person name="Fang X."/>
            <person name="Fushan A.A."/>
            <person name="Huang Z."/>
            <person name="Lobanov A.V."/>
            <person name="Han L."/>
            <person name="Marino S.M."/>
            <person name="Sun X."/>
            <person name="Turanov A.A."/>
            <person name="Yang P."/>
            <person name="Yim S.H."/>
            <person name="Zhao X."/>
            <person name="Kasaikina M.V."/>
            <person name="Stoletzki N."/>
            <person name="Peng C."/>
            <person name="Polak P."/>
            <person name="Xiong Z."/>
            <person name="Kiezun A."/>
            <person name="Zhu Y."/>
            <person name="Chen Y."/>
            <person name="Kryukov G.V."/>
            <person name="Zhang Q."/>
            <person name="Peshkin L."/>
            <person name="Yang L."/>
            <person name="Bronson R.T."/>
            <person name="Buffenstein R."/>
            <person name="Wang B."/>
            <person name="Han C."/>
            <person name="Li Q."/>
            <person name="Chen L."/>
            <person name="Zhao W."/>
            <person name="Sunyaev S.R."/>
            <person name="Park T.J."/>
            <person name="Zhang G."/>
            <person name="Wang J."/>
            <person name="Gladyshev V.N."/>
        </authorList>
    </citation>
    <scope>NUCLEOTIDE SEQUENCE [LARGE SCALE GENOMIC DNA]</scope>
</reference>
<dbReference type="PROSITE" id="PS50262">
    <property type="entry name" value="G_PROTEIN_RECEP_F1_2"/>
    <property type="match status" value="1"/>
</dbReference>
<dbReference type="PANTHER" id="PTHR26453">
    <property type="entry name" value="OLFACTORY RECEPTOR"/>
    <property type="match status" value="1"/>
</dbReference>
<keyword evidence="8 12" id="KW-0297">G-protein coupled receptor</keyword>
<evidence type="ECO:0000256" key="9">
    <source>
        <dbReference type="ARBA" id="ARBA00023136"/>
    </source>
</evidence>
<evidence type="ECO:0000256" key="1">
    <source>
        <dbReference type="ARBA" id="ARBA00004651"/>
    </source>
</evidence>
<evidence type="ECO:0000259" key="14">
    <source>
        <dbReference type="PROSITE" id="PS50262"/>
    </source>
</evidence>
<evidence type="ECO:0000256" key="11">
    <source>
        <dbReference type="ARBA" id="ARBA00023224"/>
    </source>
</evidence>
<keyword evidence="10 12" id="KW-0675">Receptor</keyword>
<evidence type="ECO:0000256" key="13">
    <source>
        <dbReference type="SAM" id="Phobius"/>
    </source>
</evidence>
<accession>G5C7N4</accession>
<feature type="transmembrane region" description="Helical" evidence="13">
    <location>
        <begin position="333"/>
        <end position="352"/>
    </location>
</feature>
<sequence length="413" mass="46103">MEKSSWCHQVPIFQEDLPLSIKFPSLSSFWSETFFWKKSPPGQVISHPSPESWNILVDFPTLFLPKSLSLPGCLLVLHETFSSSLFQSGFGDMVGDNGTAVTEFILLGISSFPSLQVPLFWVVLCIYMVTLLGNSLIIILTLADPVLHSPMYFFLRHFSLVEILYTTTIVPRMLADLKSTHPTISLASCFTQMYFFSFFGVTECCLLTAMAYDRYAAICRPLHYTTLMNQGACNCMVGASYLMGLITGTTHSICIFTLPFHGANTIHHYMCDILPVLRLATGSTFKGEVGNLAMTISFIITPFLLIMASYAYILATILGVATSQGRQKVFSTCSSHLFVVILFFGTGTVAYLRPEAGSSPGTDQVIGIFYTVVTPMFNPFVYTLRNKEVTRAMKRLMDRFFWNPLQPFLLLSS</sequence>
<dbReference type="GO" id="GO:0005886">
    <property type="term" value="C:plasma membrane"/>
    <property type="evidence" value="ECO:0007669"/>
    <property type="project" value="UniProtKB-SubCell"/>
</dbReference>
<dbReference type="InterPro" id="IPR000725">
    <property type="entry name" value="Olfact_rcpt"/>
</dbReference>
<name>G5C7N4_HETGA</name>
<gene>
    <name evidence="15" type="ORF">GW7_09278</name>
</gene>
<dbReference type="FunFam" id="1.10.1220.70:FF:000001">
    <property type="entry name" value="Olfactory receptor"/>
    <property type="match status" value="1"/>
</dbReference>
<dbReference type="FunCoup" id="G5C7N4">
    <property type="interactions" value="531"/>
</dbReference>
<evidence type="ECO:0000256" key="2">
    <source>
        <dbReference type="ARBA" id="ARBA00010663"/>
    </source>
</evidence>
<evidence type="ECO:0000313" key="15">
    <source>
        <dbReference type="EMBL" id="EHB17545.1"/>
    </source>
</evidence>
<feature type="transmembrane region" description="Helical" evidence="13">
    <location>
        <begin position="194"/>
        <end position="212"/>
    </location>
</feature>
<protein>
    <submittedName>
        <fullName evidence="15">Olfactory receptor 9</fullName>
    </submittedName>
</protein>
<dbReference type="EMBL" id="JH173695">
    <property type="protein sequence ID" value="EHB17545.1"/>
    <property type="molecule type" value="Genomic_DNA"/>
</dbReference>
<dbReference type="PRINTS" id="PR00237">
    <property type="entry name" value="GPCRRHODOPSN"/>
</dbReference>
<keyword evidence="3" id="KW-1003">Cell membrane</keyword>
<feature type="transmembrane region" description="Helical" evidence="13">
    <location>
        <begin position="154"/>
        <end position="174"/>
    </location>
</feature>
<dbReference type="PROSITE" id="PS00237">
    <property type="entry name" value="G_PROTEIN_RECEP_F1_1"/>
    <property type="match status" value="1"/>
</dbReference>
<dbReference type="InterPro" id="IPR000276">
    <property type="entry name" value="GPCR_Rhodpsn"/>
</dbReference>
<keyword evidence="7 13" id="KW-1133">Transmembrane helix</keyword>